<dbReference type="AlphaFoldDB" id="A0A7W9SR74"/>
<sequence length="154" mass="16600">MSNLHQAFVFDEAAFRRDLAPILDRQDTTALESFLHDHRAQLSAPEPDKEHFAARAAWALSAYYDATKNIGLGSAASKCRFGLIDLYPEGRVFVGGGALPVVPGAFQSASYVAESAVILEQLRADFPLKAAIIDPVLAMLHAATAEGKGLYLLL</sequence>
<dbReference type="Proteomes" id="UP000520814">
    <property type="component" value="Unassembled WGS sequence"/>
</dbReference>
<comment type="caution">
    <text evidence="1">The sequence shown here is derived from an EMBL/GenBank/DDBJ whole genome shotgun (WGS) entry which is preliminary data.</text>
</comment>
<organism evidence="1 2">
    <name type="scientific">Armatimonas rosea</name>
    <dbReference type="NCBI Taxonomy" id="685828"/>
    <lineage>
        <taxon>Bacteria</taxon>
        <taxon>Bacillati</taxon>
        <taxon>Armatimonadota</taxon>
        <taxon>Armatimonadia</taxon>
        <taxon>Armatimonadales</taxon>
        <taxon>Armatimonadaceae</taxon>
        <taxon>Armatimonas</taxon>
    </lineage>
</organism>
<proteinExistence type="predicted"/>
<protein>
    <submittedName>
        <fullName evidence="1">Uncharacterized protein (DUF1501 family)</fullName>
    </submittedName>
</protein>
<dbReference type="RefSeq" id="WP_184198007.1">
    <property type="nucleotide sequence ID" value="NZ_JACHGW010000003.1"/>
</dbReference>
<accession>A0A7W9SR74</accession>
<name>A0A7W9SR74_ARMRO</name>
<evidence type="ECO:0000313" key="2">
    <source>
        <dbReference type="Proteomes" id="UP000520814"/>
    </source>
</evidence>
<keyword evidence="2" id="KW-1185">Reference proteome</keyword>
<reference evidence="1 2" key="1">
    <citation type="submission" date="2020-08" db="EMBL/GenBank/DDBJ databases">
        <title>Genomic Encyclopedia of Type Strains, Phase IV (KMG-IV): sequencing the most valuable type-strain genomes for metagenomic binning, comparative biology and taxonomic classification.</title>
        <authorList>
            <person name="Goeker M."/>
        </authorList>
    </citation>
    <scope>NUCLEOTIDE SEQUENCE [LARGE SCALE GENOMIC DNA]</scope>
    <source>
        <strain evidence="1 2">DSM 23562</strain>
    </source>
</reference>
<evidence type="ECO:0000313" key="1">
    <source>
        <dbReference type="EMBL" id="MBB6051307.1"/>
    </source>
</evidence>
<dbReference type="EMBL" id="JACHGW010000003">
    <property type="protein sequence ID" value="MBB6051307.1"/>
    <property type="molecule type" value="Genomic_DNA"/>
</dbReference>
<gene>
    <name evidence="1" type="ORF">HNQ39_003117</name>
</gene>